<organism evidence="4 5">
    <name type="scientific">Hymenobacter glaciei</name>
    <dbReference type="NCBI Taxonomy" id="877209"/>
    <lineage>
        <taxon>Bacteria</taxon>
        <taxon>Pseudomonadati</taxon>
        <taxon>Bacteroidota</taxon>
        <taxon>Cytophagia</taxon>
        <taxon>Cytophagales</taxon>
        <taxon>Hymenobacteraceae</taxon>
        <taxon>Hymenobacter</taxon>
    </lineage>
</organism>
<dbReference type="Pfam" id="PF13517">
    <property type="entry name" value="FG-GAP_3"/>
    <property type="match status" value="3"/>
</dbReference>
<name>A0ABP7UE39_9BACT</name>
<accession>A0ABP7UE39</accession>
<sequence>MKQFSASIVATTSSTALFLLLCVLSPAVLAQTFGPAIGYSAAISSGPRGLAVGDVNGDGRPDIVMGNSGFPDVRVWLGQGGGTFGAVSAYPTNIISACLAVVDFNGDGRADVVTAGHNYSNNTNTVSILRGQAGTAGLMAAVPITIGASYPQGIAVADVDQDGDLDIVTANYNNVNSTNDVILILAHQGSLYPGSPIVTGRNSFEVGVAVGDVSGDGRADILVTNSGARNVAMLQAQGGGSFAAPQLYVPGGTPYDVAVGDVNGDGRNDLVACLSNAVGVMLGAPGGGLQAAVTYAAGGGPTSVALGDVNGDGRKDIVTGNESAGSVGVLLALAGGGFAPVATYSAGGTPYKMVLADVNADGRPDAITANFGSAAVLLNRSPALAAAVGTPTDGVVCYPNPAHGAFTVLLPANAGPARAELLNTLGQVVRRQEGPLTAGSFRVETDGLPAGIYTLRLQPLGVARRLVLE</sequence>
<gene>
    <name evidence="4" type="ORF">GCM10022409_28970</name>
</gene>
<feature type="domain" description="Secretion system C-terminal sorting" evidence="3">
    <location>
        <begin position="398"/>
        <end position="458"/>
    </location>
</feature>
<evidence type="ECO:0000313" key="5">
    <source>
        <dbReference type="Proteomes" id="UP001501469"/>
    </source>
</evidence>
<dbReference type="NCBIfam" id="TIGR04183">
    <property type="entry name" value="Por_Secre_tail"/>
    <property type="match status" value="1"/>
</dbReference>
<keyword evidence="1 2" id="KW-0732">Signal</keyword>
<dbReference type="EMBL" id="BAABDK010000022">
    <property type="protein sequence ID" value="GAA4041169.1"/>
    <property type="molecule type" value="Genomic_DNA"/>
</dbReference>
<dbReference type="Gene3D" id="2.130.10.130">
    <property type="entry name" value="Integrin alpha, N-terminal"/>
    <property type="match status" value="2"/>
</dbReference>
<evidence type="ECO:0000259" key="3">
    <source>
        <dbReference type="Pfam" id="PF18962"/>
    </source>
</evidence>
<evidence type="ECO:0000313" key="4">
    <source>
        <dbReference type="EMBL" id="GAA4041169.1"/>
    </source>
</evidence>
<keyword evidence="5" id="KW-1185">Reference proteome</keyword>
<dbReference type="Pfam" id="PF18962">
    <property type="entry name" value="Por_Secre_tail"/>
    <property type="match status" value="1"/>
</dbReference>
<dbReference type="InterPro" id="IPR026444">
    <property type="entry name" value="Secre_tail"/>
</dbReference>
<feature type="signal peptide" evidence="2">
    <location>
        <begin position="1"/>
        <end position="30"/>
    </location>
</feature>
<dbReference type="InterPro" id="IPR013517">
    <property type="entry name" value="FG-GAP"/>
</dbReference>
<protein>
    <recommendedName>
        <fullName evidence="3">Secretion system C-terminal sorting domain-containing protein</fullName>
    </recommendedName>
</protein>
<dbReference type="RefSeq" id="WP_345055863.1">
    <property type="nucleotide sequence ID" value="NZ_BAABDK010000022.1"/>
</dbReference>
<evidence type="ECO:0000256" key="2">
    <source>
        <dbReference type="SAM" id="SignalP"/>
    </source>
</evidence>
<evidence type="ECO:0000256" key="1">
    <source>
        <dbReference type="ARBA" id="ARBA00022729"/>
    </source>
</evidence>
<dbReference type="InterPro" id="IPR028994">
    <property type="entry name" value="Integrin_alpha_N"/>
</dbReference>
<dbReference type="Proteomes" id="UP001501469">
    <property type="component" value="Unassembled WGS sequence"/>
</dbReference>
<proteinExistence type="predicted"/>
<comment type="caution">
    <text evidence="4">The sequence shown here is derived from an EMBL/GenBank/DDBJ whole genome shotgun (WGS) entry which is preliminary data.</text>
</comment>
<dbReference type="SUPFAM" id="SSF69318">
    <property type="entry name" value="Integrin alpha N-terminal domain"/>
    <property type="match status" value="1"/>
</dbReference>
<dbReference type="PANTHER" id="PTHR46580">
    <property type="entry name" value="SENSOR KINASE-RELATED"/>
    <property type="match status" value="1"/>
</dbReference>
<reference evidence="5" key="1">
    <citation type="journal article" date="2019" name="Int. J. Syst. Evol. Microbiol.">
        <title>The Global Catalogue of Microorganisms (GCM) 10K type strain sequencing project: providing services to taxonomists for standard genome sequencing and annotation.</title>
        <authorList>
            <consortium name="The Broad Institute Genomics Platform"/>
            <consortium name="The Broad Institute Genome Sequencing Center for Infectious Disease"/>
            <person name="Wu L."/>
            <person name="Ma J."/>
        </authorList>
    </citation>
    <scope>NUCLEOTIDE SEQUENCE [LARGE SCALE GENOMIC DNA]</scope>
    <source>
        <strain evidence="5">JCM 17225</strain>
    </source>
</reference>
<feature type="chain" id="PRO_5045707307" description="Secretion system C-terminal sorting domain-containing protein" evidence="2">
    <location>
        <begin position="31"/>
        <end position="469"/>
    </location>
</feature>